<dbReference type="STRING" id="1434700.SAMN06296427_10178"/>
<dbReference type="InterPro" id="IPR012944">
    <property type="entry name" value="SusD_RagB_dom"/>
</dbReference>
<protein>
    <submittedName>
        <fullName evidence="8">SusD family protein</fullName>
    </submittedName>
</protein>
<dbReference type="RefSeq" id="WP_084015298.1">
    <property type="nucleotide sequence ID" value="NZ_FWXS01000001.1"/>
</dbReference>
<sequence>MKKILFSLSIIGLFAMTSCQEDDFLNYDPTDSVEIGDETISDEGQLETAVLGIYDGLQNLNAYGNYYISSQELLTDNGFVVLQNSNRLTDFYRYQHALATGGSIGNMWTIGYRVIARSNFVLSYEDKTTTTGDLLFTSVAAKSSFAEARAIRALQLFNLVNYYARPYGTTDQELGIPIPYEFERDLQIPRSTVAEVYDEIISELELAADNLTNTDKGRITQQAVYGILSRVLLYKKDYTQAAEYADLALTGANLLAVDFTNENQTDLQNYYMDPLSITGQGETLFAIPFTELDNPGENDALFATWTTGGRYEDTAATEDFYNLIPATDARKGLYTQWDTSDSPKPYGVGKFGGVDNDVVVIRATEVLLNKIEALYYTNPSLASTELVNWVQTYRDSSYSFSGTGQALLDEILKQRRIELAFEGHRYFDMNRYGLDIQKNANCTLNCDMPFSDYRRVFPIPLNEMNTNSAMVQNPSYQ</sequence>
<dbReference type="AlphaFoldDB" id="A0A1W1Y835"/>
<evidence type="ECO:0000256" key="3">
    <source>
        <dbReference type="ARBA" id="ARBA00022729"/>
    </source>
</evidence>
<dbReference type="EMBL" id="FWXS01000001">
    <property type="protein sequence ID" value="SMC32370.1"/>
    <property type="molecule type" value="Genomic_DNA"/>
</dbReference>
<keyword evidence="5" id="KW-0998">Cell outer membrane</keyword>
<gene>
    <name evidence="8" type="ORF">SAMN06296427_10178</name>
</gene>
<dbReference type="GO" id="GO:0009279">
    <property type="term" value="C:cell outer membrane"/>
    <property type="evidence" value="ECO:0007669"/>
    <property type="project" value="UniProtKB-SubCell"/>
</dbReference>
<organism evidence="8 9">
    <name type="scientific">Moheibacter sediminis</name>
    <dbReference type="NCBI Taxonomy" id="1434700"/>
    <lineage>
        <taxon>Bacteria</taxon>
        <taxon>Pseudomonadati</taxon>
        <taxon>Bacteroidota</taxon>
        <taxon>Flavobacteriia</taxon>
        <taxon>Flavobacteriales</taxon>
        <taxon>Weeksellaceae</taxon>
        <taxon>Moheibacter</taxon>
    </lineage>
</organism>
<evidence type="ECO:0000256" key="2">
    <source>
        <dbReference type="ARBA" id="ARBA00006275"/>
    </source>
</evidence>
<reference evidence="8 9" key="1">
    <citation type="submission" date="2017-04" db="EMBL/GenBank/DDBJ databases">
        <authorList>
            <person name="Afonso C.L."/>
            <person name="Miller P.J."/>
            <person name="Scott M.A."/>
            <person name="Spackman E."/>
            <person name="Goraichik I."/>
            <person name="Dimitrov K.M."/>
            <person name="Suarez D.L."/>
            <person name="Swayne D.E."/>
        </authorList>
    </citation>
    <scope>NUCLEOTIDE SEQUENCE [LARGE SCALE GENOMIC DNA]</scope>
    <source>
        <strain evidence="8 9">CGMCC 1.12708</strain>
    </source>
</reference>
<evidence type="ECO:0000256" key="1">
    <source>
        <dbReference type="ARBA" id="ARBA00004442"/>
    </source>
</evidence>
<dbReference type="SUPFAM" id="SSF48452">
    <property type="entry name" value="TPR-like"/>
    <property type="match status" value="1"/>
</dbReference>
<evidence type="ECO:0000259" key="6">
    <source>
        <dbReference type="Pfam" id="PF07980"/>
    </source>
</evidence>
<evidence type="ECO:0000256" key="4">
    <source>
        <dbReference type="ARBA" id="ARBA00023136"/>
    </source>
</evidence>
<dbReference type="PROSITE" id="PS51257">
    <property type="entry name" value="PROKAR_LIPOPROTEIN"/>
    <property type="match status" value="1"/>
</dbReference>
<dbReference type="Pfam" id="PF07980">
    <property type="entry name" value="SusD_RagB"/>
    <property type="match status" value="1"/>
</dbReference>
<dbReference type="Gene3D" id="1.25.40.390">
    <property type="match status" value="1"/>
</dbReference>
<dbReference type="InterPro" id="IPR033985">
    <property type="entry name" value="SusD-like_N"/>
</dbReference>
<comment type="similarity">
    <text evidence="2">Belongs to the SusD family.</text>
</comment>
<feature type="domain" description="RagB/SusD" evidence="6">
    <location>
        <begin position="353"/>
        <end position="476"/>
    </location>
</feature>
<dbReference type="CDD" id="cd08977">
    <property type="entry name" value="SusD"/>
    <property type="match status" value="1"/>
</dbReference>
<evidence type="ECO:0000259" key="7">
    <source>
        <dbReference type="Pfam" id="PF14322"/>
    </source>
</evidence>
<dbReference type="Proteomes" id="UP000192393">
    <property type="component" value="Unassembled WGS sequence"/>
</dbReference>
<dbReference type="InterPro" id="IPR011990">
    <property type="entry name" value="TPR-like_helical_dom_sf"/>
</dbReference>
<keyword evidence="9" id="KW-1185">Reference proteome</keyword>
<proteinExistence type="inferred from homology"/>
<evidence type="ECO:0000313" key="9">
    <source>
        <dbReference type="Proteomes" id="UP000192393"/>
    </source>
</evidence>
<comment type="subcellular location">
    <subcellularLocation>
        <location evidence="1">Cell outer membrane</location>
    </subcellularLocation>
</comment>
<accession>A0A1W1Y835</accession>
<keyword evidence="3" id="KW-0732">Signal</keyword>
<evidence type="ECO:0000256" key="5">
    <source>
        <dbReference type="ARBA" id="ARBA00023237"/>
    </source>
</evidence>
<dbReference type="Pfam" id="PF14322">
    <property type="entry name" value="SusD-like_3"/>
    <property type="match status" value="1"/>
</dbReference>
<evidence type="ECO:0000313" key="8">
    <source>
        <dbReference type="EMBL" id="SMC32370.1"/>
    </source>
</evidence>
<feature type="domain" description="SusD-like N-terminal" evidence="7">
    <location>
        <begin position="24"/>
        <end position="233"/>
    </location>
</feature>
<dbReference type="OrthoDB" id="630434at2"/>
<keyword evidence="4" id="KW-0472">Membrane</keyword>
<name>A0A1W1Y835_9FLAO</name>